<proteinExistence type="predicted"/>
<evidence type="ECO:0000256" key="2">
    <source>
        <dbReference type="SAM" id="Phobius"/>
    </source>
</evidence>
<keyword evidence="2" id="KW-0812">Transmembrane</keyword>
<name>A0ABS7BRK1_9SPHN</name>
<dbReference type="Pfam" id="PF05656">
    <property type="entry name" value="DUF805"/>
    <property type="match status" value="1"/>
</dbReference>
<dbReference type="PANTHER" id="PTHR34980">
    <property type="entry name" value="INNER MEMBRANE PROTEIN-RELATED-RELATED"/>
    <property type="match status" value="1"/>
</dbReference>
<feature type="compositionally biased region" description="Low complexity" evidence="1">
    <location>
        <begin position="126"/>
        <end position="143"/>
    </location>
</feature>
<keyword evidence="2" id="KW-0472">Membrane</keyword>
<sequence length="143" mass="15347">MEHLTRPWRLYGELAGRATRRELAGFDLTLLAALALAWHAPDLAAPWLGALDLRPEMARGGVLLAALGFVLLFGAAPGVAVHARRLHDAERSGWWLLLPIAAPLLLLPGTRGANRYGADPRRSERAAPVPAAESVPEPLRAAC</sequence>
<keyword evidence="2" id="KW-1133">Transmembrane helix</keyword>
<reference evidence="3 4" key="1">
    <citation type="submission" date="2021-07" db="EMBL/GenBank/DDBJ databases">
        <title>Sphingomonas sp.</title>
        <authorList>
            <person name="Feng G."/>
            <person name="Li J."/>
            <person name="Pan M."/>
        </authorList>
    </citation>
    <scope>NUCLEOTIDE SEQUENCE [LARGE SCALE GENOMIC DNA]</scope>
    <source>
        <strain evidence="3 4">RRHST34</strain>
    </source>
</reference>
<feature type="region of interest" description="Disordered" evidence="1">
    <location>
        <begin position="116"/>
        <end position="143"/>
    </location>
</feature>
<feature type="transmembrane region" description="Helical" evidence="2">
    <location>
        <begin position="93"/>
        <end position="110"/>
    </location>
</feature>
<evidence type="ECO:0000313" key="4">
    <source>
        <dbReference type="Proteomes" id="UP000759103"/>
    </source>
</evidence>
<dbReference type="InterPro" id="IPR008523">
    <property type="entry name" value="DUF805"/>
</dbReference>
<dbReference type="PANTHER" id="PTHR34980:SF2">
    <property type="entry name" value="INNER MEMBRANE PROTEIN YHAH-RELATED"/>
    <property type="match status" value="1"/>
</dbReference>
<evidence type="ECO:0000256" key="1">
    <source>
        <dbReference type="SAM" id="MobiDB-lite"/>
    </source>
</evidence>
<dbReference type="Proteomes" id="UP000759103">
    <property type="component" value="Unassembled WGS sequence"/>
</dbReference>
<dbReference type="EMBL" id="JAHXZN010000006">
    <property type="protein sequence ID" value="MBW6532206.1"/>
    <property type="molecule type" value="Genomic_DNA"/>
</dbReference>
<comment type="caution">
    <text evidence="3">The sequence shown here is derived from an EMBL/GenBank/DDBJ whole genome shotgun (WGS) entry which is preliminary data.</text>
</comment>
<accession>A0ABS7BRK1</accession>
<protein>
    <submittedName>
        <fullName evidence="3">DUF805 domain-containing protein</fullName>
    </submittedName>
</protein>
<feature type="transmembrane region" description="Helical" evidence="2">
    <location>
        <begin position="60"/>
        <end position="81"/>
    </location>
</feature>
<organism evidence="3 4">
    <name type="scientific">Sphingomonas citri</name>
    <dbReference type="NCBI Taxonomy" id="2862499"/>
    <lineage>
        <taxon>Bacteria</taxon>
        <taxon>Pseudomonadati</taxon>
        <taxon>Pseudomonadota</taxon>
        <taxon>Alphaproteobacteria</taxon>
        <taxon>Sphingomonadales</taxon>
        <taxon>Sphingomonadaceae</taxon>
        <taxon>Sphingomonas</taxon>
    </lineage>
</organism>
<keyword evidence="4" id="KW-1185">Reference proteome</keyword>
<evidence type="ECO:0000313" key="3">
    <source>
        <dbReference type="EMBL" id="MBW6532206.1"/>
    </source>
</evidence>
<dbReference type="RefSeq" id="WP_219749558.1">
    <property type="nucleotide sequence ID" value="NZ_JAHXZN010000006.1"/>
</dbReference>
<gene>
    <name evidence="3" type="ORF">KZ820_15800</name>
</gene>